<evidence type="ECO:0000313" key="4">
    <source>
        <dbReference type="Proteomes" id="UP001055439"/>
    </source>
</evidence>
<keyword evidence="2" id="KW-0472">Membrane</keyword>
<reference evidence="3" key="1">
    <citation type="submission" date="2022-05" db="EMBL/GenBank/DDBJ databases">
        <title>The Musa troglodytarum L. genome provides insights into the mechanism of non-climacteric behaviour and enrichment of carotenoids.</title>
        <authorList>
            <person name="Wang J."/>
        </authorList>
    </citation>
    <scope>NUCLEOTIDE SEQUENCE</scope>
    <source>
        <tissue evidence="3">Leaf</tissue>
    </source>
</reference>
<dbReference type="Proteomes" id="UP001055439">
    <property type="component" value="Chromosome 8"/>
</dbReference>
<dbReference type="EMBL" id="CP097510">
    <property type="protein sequence ID" value="URE22756.1"/>
    <property type="molecule type" value="Genomic_DNA"/>
</dbReference>
<evidence type="ECO:0000313" key="3">
    <source>
        <dbReference type="EMBL" id="URE22756.1"/>
    </source>
</evidence>
<name>A0A9E7GWU4_9LILI</name>
<feature type="region of interest" description="Disordered" evidence="1">
    <location>
        <begin position="56"/>
        <end position="96"/>
    </location>
</feature>
<keyword evidence="2" id="KW-1133">Transmembrane helix</keyword>
<dbReference type="PANTHER" id="PTHR34558:SF9">
    <property type="entry name" value="F3L24.15 PROTEIN"/>
    <property type="match status" value="1"/>
</dbReference>
<dbReference type="AlphaFoldDB" id="A0A9E7GWU4"/>
<protein>
    <recommendedName>
        <fullName evidence="5">Transmembrane protein</fullName>
    </recommendedName>
</protein>
<accession>A0A9E7GWU4</accession>
<keyword evidence="2" id="KW-0812">Transmembrane</keyword>
<proteinExistence type="predicted"/>
<feature type="compositionally biased region" description="Low complexity" evidence="1">
    <location>
        <begin position="59"/>
        <end position="75"/>
    </location>
</feature>
<evidence type="ECO:0000256" key="1">
    <source>
        <dbReference type="SAM" id="MobiDB-lite"/>
    </source>
</evidence>
<sequence length="272" mass="29165">MAGTPPFRLFQEPRNAAPNPTIRARRSMSRLFLLLVLFLDFTVALAVARSTPVKVDATGSSVGNASAPSSSVNAGREPGLAGWPEATPDANHHHRASDKSIAGAEVILGGLASAVVGAVFAYIRRGQSIRWKHDGCEDGIGEVGMAVVRSSRGAVMTRPYSFALISTGTSAISEKDRASMNSGIVIQLLLLRFKWVRGGNRWLQRAGGCLPMGDAICSWLLPWTSMNPRKRLFILQSKMNLAAAVGCCRGQQVPPGEGRGMIRQRRPKKGSC</sequence>
<organism evidence="3 4">
    <name type="scientific">Musa troglodytarum</name>
    <name type="common">fe'i banana</name>
    <dbReference type="NCBI Taxonomy" id="320322"/>
    <lineage>
        <taxon>Eukaryota</taxon>
        <taxon>Viridiplantae</taxon>
        <taxon>Streptophyta</taxon>
        <taxon>Embryophyta</taxon>
        <taxon>Tracheophyta</taxon>
        <taxon>Spermatophyta</taxon>
        <taxon>Magnoliopsida</taxon>
        <taxon>Liliopsida</taxon>
        <taxon>Zingiberales</taxon>
        <taxon>Musaceae</taxon>
        <taxon>Musa</taxon>
    </lineage>
</organism>
<dbReference type="PANTHER" id="PTHR34558">
    <property type="entry name" value="EXPRESSED PROTEIN"/>
    <property type="match status" value="1"/>
</dbReference>
<feature type="transmembrane region" description="Helical" evidence="2">
    <location>
        <begin position="31"/>
        <end position="48"/>
    </location>
</feature>
<keyword evidence="4" id="KW-1185">Reference proteome</keyword>
<evidence type="ECO:0000256" key="2">
    <source>
        <dbReference type="SAM" id="Phobius"/>
    </source>
</evidence>
<evidence type="ECO:0008006" key="5">
    <source>
        <dbReference type="Google" id="ProtNLM"/>
    </source>
</evidence>
<feature type="transmembrane region" description="Helical" evidence="2">
    <location>
        <begin position="101"/>
        <end position="123"/>
    </location>
</feature>
<gene>
    <name evidence="3" type="ORF">MUK42_03637</name>
</gene>